<dbReference type="InterPro" id="IPR025587">
    <property type="entry name" value="DUF4351"/>
</dbReference>
<organism evidence="3 4">
    <name type="scientific">Dolichospermum flos-aquae CCAP 1403/13F</name>
    <dbReference type="NCBI Taxonomy" id="315271"/>
    <lineage>
        <taxon>Bacteria</taxon>
        <taxon>Bacillati</taxon>
        <taxon>Cyanobacteriota</taxon>
        <taxon>Cyanophyceae</taxon>
        <taxon>Nostocales</taxon>
        <taxon>Aphanizomenonaceae</taxon>
        <taxon>Dolichospermum</taxon>
    </lineage>
</organism>
<reference evidence="3 4" key="2">
    <citation type="submission" date="2020-04" db="EMBL/GenBank/DDBJ databases">
        <authorList>
            <person name="Fomenkov A."/>
            <person name="Anton B.P."/>
            <person name="Roberts R.J."/>
        </authorList>
    </citation>
    <scope>NUCLEOTIDE SEQUENCE [LARGE SCALE GENOMIC DNA]</scope>
    <source>
        <strain evidence="3 4">CCAP 1403/13f</strain>
    </source>
</reference>
<evidence type="ECO:0000313" key="3">
    <source>
        <dbReference type="EMBL" id="QJB44925.1"/>
    </source>
</evidence>
<proteinExistence type="predicted"/>
<evidence type="ECO:0000259" key="2">
    <source>
        <dbReference type="Pfam" id="PF14261"/>
    </source>
</evidence>
<dbReference type="Pfam" id="PF11103">
    <property type="entry name" value="DUF2887"/>
    <property type="match status" value="1"/>
</dbReference>
<dbReference type="EMBL" id="CP051206">
    <property type="protein sequence ID" value="QJB44925.1"/>
    <property type="molecule type" value="Genomic_DNA"/>
</dbReference>
<reference evidence="3 4" key="1">
    <citation type="submission" date="2020-04" db="EMBL/GenBank/DDBJ databases">
        <title>Genome-Wide Identification of 5-Methylcytosine Sites in Bacterial Genomes By High-Throughput Sequencing of MspJI Restriction Fragments.</title>
        <authorList>
            <person name="Wu V."/>
        </authorList>
    </citation>
    <scope>NUCLEOTIDE SEQUENCE [LARGE SCALE GENOMIC DNA]</scope>
    <source>
        <strain evidence="3 4">CCAP 1403/13f</strain>
    </source>
</reference>
<dbReference type="NCBIfam" id="TIGR01784">
    <property type="entry name" value="T_den_put_tspse"/>
    <property type="match status" value="1"/>
</dbReference>
<dbReference type="Pfam" id="PF14261">
    <property type="entry name" value="DUF4351"/>
    <property type="match status" value="1"/>
</dbReference>
<feature type="domain" description="DUF4351" evidence="2">
    <location>
        <begin position="230"/>
        <end position="288"/>
    </location>
</feature>
<gene>
    <name evidence="3" type="ORF">HGD76_12805</name>
</gene>
<dbReference type="Proteomes" id="UP000502433">
    <property type="component" value="Chromosome"/>
</dbReference>
<evidence type="ECO:0000256" key="1">
    <source>
        <dbReference type="SAM" id="MobiDB-lite"/>
    </source>
</evidence>
<sequence length="294" mass="34347">MHTDTIFYQIFLTFHTLLFEILGEPTENATDYKFTSVEVKEKAFRFDGIFMADSVEKPIYFVEVQFQPKPNFYWELIAEINIYLNQFKPVQDWQAVALFAKGSLDIRELTAYQQELINSGRIKRIYLDELPPGSIGMGLIELIISQEVQAPELVKTLLDRTKTEVENDREKQGIIELLETVLLSKFSQLSRQEIEAMFLVSDIKQTRVYQEAKQEGRQEGREEGRQEGREEGRQNGEMILLIRQLSKRFGKLKDIYIENINSLNIEQLEKLGEALLDFTDINDLETWLKSEMDK</sequence>
<dbReference type="InterPro" id="IPR010106">
    <property type="entry name" value="RpnA"/>
</dbReference>
<dbReference type="AlphaFoldDB" id="A0A6H2BZC8"/>
<dbReference type="PANTHER" id="PTHR35586:SF2">
    <property type="entry name" value="SLL1542 PROTEIN"/>
    <property type="match status" value="1"/>
</dbReference>
<dbReference type="RefSeq" id="WP_168696024.1">
    <property type="nucleotide sequence ID" value="NZ_CP051206.1"/>
</dbReference>
<protein>
    <submittedName>
        <fullName evidence="3">Rpn family recombination-promoting nuclease/putative transposase</fullName>
    </submittedName>
</protein>
<dbReference type="KEGG" id="dfs:HGD76_12805"/>
<evidence type="ECO:0000313" key="4">
    <source>
        <dbReference type="Proteomes" id="UP000502433"/>
    </source>
</evidence>
<name>A0A6H2BZC8_DOLFA</name>
<dbReference type="PANTHER" id="PTHR35586">
    <property type="entry name" value="SLL1691 PROTEIN"/>
    <property type="match status" value="1"/>
</dbReference>
<feature type="region of interest" description="Disordered" evidence="1">
    <location>
        <begin position="211"/>
        <end position="232"/>
    </location>
</feature>
<accession>A0A6H2BZC8</accession>
<dbReference type="InterPro" id="IPR022573">
    <property type="entry name" value="DUF2887"/>
</dbReference>